<gene>
    <name evidence="2" type="ORF">Cgig2_022990</name>
</gene>
<name>A0A9Q1GLQ2_9CARY</name>
<sequence length="208" mass="23371">MEAPEMTPGWRSRRRWLPETGFLREVRRREIHMSARGGRGSRRGRGRGSGGDGQPPPQHFLEGQSNVPIHDPWYSFTYFNPNQLGTPSQPLGIQATGADFFSTYGWYMPLNAKVSSMIYTGNQQQLPTPPPQPQNVDIENAREEHTDVDEGVATIGALKDALSQMATCKLPKTKVRSLLILYSSRIPIKVATPRRKESGWMASHNEKQ</sequence>
<evidence type="ECO:0000256" key="1">
    <source>
        <dbReference type="SAM" id="MobiDB-lite"/>
    </source>
</evidence>
<proteinExistence type="predicted"/>
<reference evidence="2" key="1">
    <citation type="submission" date="2022-04" db="EMBL/GenBank/DDBJ databases">
        <title>Carnegiea gigantea Genome sequencing and assembly v2.</title>
        <authorList>
            <person name="Copetti D."/>
            <person name="Sanderson M.J."/>
            <person name="Burquez A."/>
            <person name="Wojciechowski M.F."/>
        </authorList>
    </citation>
    <scope>NUCLEOTIDE SEQUENCE</scope>
    <source>
        <strain evidence="2">SGP5-SGP5p</strain>
        <tissue evidence="2">Aerial part</tissue>
    </source>
</reference>
<keyword evidence="3" id="KW-1185">Reference proteome</keyword>
<dbReference type="EMBL" id="JAKOGI010002556">
    <property type="protein sequence ID" value="KAJ8421754.1"/>
    <property type="molecule type" value="Genomic_DNA"/>
</dbReference>
<evidence type="ECO:0000313" key="2">
    <source>
        <dbReference type="EMBL" id="KAJ8421754.1"/>
    </source>
</evidence>
<dbReference type="Proteomes" id="UP001153076">
    <property type="component" value="Unassembled WGS sequence"/>
</dbReference>
<organism evidence="2 3">
    <name type="scientific">Carnegiea gigantea</name>
    <dbReference type="NCBI Taxonomy" id="171969"/>
    <lineage>
        <taxon>Eukaryota</taxon>
        <taxon>Viridiplantae</taxon>
        <taxon>Streptophyta</taxon>
        <taxon>Embryophyta</taxon>
        <taxon>Tracheophyta</taxon>
        <taxon>Spermatophyta</taxon>
        <taxon>Magnoliopsida</taxon>
        <taxon>eudicotyledons</taxon>
        <taxon>Gunneridae</taxon>
        <taxon>Pentapetalae</taxon>
        <taxon>Caryophyllales</taxon>
        <taxon>Cactineae</taxon>
        <taxon>Cactaceae</taxon>
        <taxon>Cactoideae</taxon>
        <taxon>Echinocereeae</taxon>
        <taxon>Carnegiea</taxon>
    </lineage>
</organism>
<accession>A0A9Q1GLQ2</accession>
<evidence type="ECO:0000313" key="3">
    <source>
        <dbReference type="Proteomes" id="UP001153076"/>
    </source>
</evidence>
<protein>
    <submittedName>
        <fullName evidence="2">Uncharacterized protein</fullName>
    </submittedName>
</protein>
<comment type="caution">
    <text evidence="2">The sequence shown here is derived from an EMBL/GenBank/DDBJ whole genome shotgun (WGS) entry which is preliminary data.</text>
</comment>
<feature type="region of interest" description="Disordered" evidence="1">
    <location>
        <begin position="28"/>
        <end position="66"/>
    </location>
</feature>
<dbReference type="AlphaFoldDB" id="A0A9Q1GLQ2"/>